<sequence>MRSTVQLASWLAARGGAAHSSELKAAGFTTHAIRVAVQRGAAERVRRSWLVTPGCARSLRRAVEVGGRLTCATAAAHLRLWTPAHEQIHVVVPPTSSRHADDGVRLHWSRGPAPVGARALIDPLPNVLWQVARCLPMADALCVWESAIRQKAIAPGVLAHIRWSGEAARAVAAVASHLSDSGVETRFVMLARSIGVSVRQQVWIDGHPVDALIGEHLVAQLDGFAHHQGRDRRRDLAADARLVLLGYTVVRFDYHQVLFQPEEVTAVLATAIAQGRHR</sequence>
<name>A0ABR8S1S3_9MICO</name>
<dbReference type="Gene3D" id="3.40.960.10">
    <property type="entry name" value="VSR Endonuclease"/>
    <property type="match status" value="1"/>
</dbReference>
<evidence type="ECO:0000313" key="3">
    <source>
        <dbReference type="Proteomes" id="UP000648352"/>
    </source>
</evidence>
<dbReference type="RefSeq" id="WP_191718110.1">
    <property type="nucleotide sequence ID" value="NZ_JACSQP010000003.1"/>
</dbReference>
<protein>
    <submittedName>
        <fullName evidence="2">DUF559 domain-containing protein</fullName>
    </submittedName>
</protein>
<evidence type="ECO:0000313" key="2">
    <source>
        <dbReference type="EMBL" id="MBD7957044.1"/>
    </source>
</evidence>
<evidence type="ECO:0000259" key="1">
    <source>
        <dbReference type="Pfam" id="PF04480"/>
    </source>
</evidence>
<gene>
    <name evidence="2" type="ORF">H9651_05305</name>
</gene>
<dbReference type="Proteomes" id="UP000648352">
    <property type="component" value="Unassembled WGS sequence"/>
</dbReference>
<organism evidence="2 3">
    <name type="scientific">Microbacterium pullorum</name>
    <dbReference type="NCBI Taxonomy" id="2762236"/>
    <lineage>
        <taxon>Bacteria</taxon>
        <taxon>Bacillati</taxon>
        <taxon>Actinomycetota</taxon>
        <taxon>Actinomycetes</taxon>
        <taxon>Micrococcales</taxon>
        <taxon>Microbacteriaceae</taxon>
        <taxon>Microbacterium</taxon>
    </lineage>
</organism>
<keyword evidence="3" id="KW-1185">Reference proteome</keyword>
<comment type="caution">
    <text evidence="2">The sequence shown here is derived from an EMBL/GenBank/DDBJ whole genome shotgun (WGS) entry which is preliminary data.</text>
</comment>
<feature type="domain" description="DUF559" evidence="1">
    <location>
        <begin position="194"/>
        <end position="270"/>
    </location>
</feature>
<proteinExistence type="predicted"/>
<dbReference type="Pfam" id="PF04480">
    <property type="entry name" value="DUF559"/>
    <property type="match status" value="1"/>
</dbReference>
<reference evidence="2 3" key="1">
    <citation type="submission" date="2020-08" db="EMBL/GenBank/DDBJ databases">
        <title>A Genomic Blueprint of the Chicken Gut Microbiome.</title>
        <authorList>
            <person name="Gilroy R."/>
            <person name="Ravi A."/>
            <person name="Getino M."/>
            <person name="Pursley I."/>
            <person name="Horton D.L."/>
            <person name="Alikhan N.-F."/>
            <person name="Baker D."/>
            <person name="Gharbi K."/>
            <person name="Hall N."/>
            <person name="Watson M."/>
            <person name="Adriaenssens E.M."/>
            <person name="Foster-Nyarko E."/>
            <person name="Jarju S."/>
            <person name="Secka A."/>
            <person name="Antonio M."/>
            <person name="Oren A."/>
            <person name="Chaudhuri R."/>
            <person name="La Ragione R.M."/>
            <person name="Hildebrand F."/>
            <person name="Pallen M.J."/>
        </authorList>
    </citation>
    <scope>NUCLEOTIDE SEQUENCE [LARGE SCALE GENOMIC DNA]</scope>
    <source>
        <strain evidence="2 3">Sa4CUA7</strain>
    </source>
</reference>
<dbReference type="EMBL" id="JACSQP010000003">
    <property type="protein sequence ID" value="MBD7957044.1"/>
    <property type="molecule type" value="Genomic_DNA"/>
</dbReference>
<dbReference type="InterPro" id="IPR007569">
    <property type="entry name" value="DUF559"/>
</dbReference>
<accession>A0ABR8S1S3</accession>